<feature type="compositionally biased region" description="Basic and acidic residues" evidence="1">
    <location>
        <begin position="161"/>
        <end position="171"/>
    </location>
</feature>
<dbReference type="GeneID" id="110218889"/>
<feature type="region of interest" description="Disordered" evidence="1">
    <location>
        <begin position="156"/>
        <end position="191"/>
    </location>
</feature>
<keyword evidence="2" id="KW-1185">Reference proteome</keyword>
<evidence type="ECO:0000313" key="3">
    <source>
        <dbReference type="RefSeq" id="XP_020857526.1"/>
    </source>
</evidence>
<name>A0A6P5LNM3_PHACI</name>
<proteinExistence type="predicted"/>
<feature type="region of interest" description="Disordered" evidence="1">
    <location>
        <begin position="1"/>
        <end position="44"/>
    </location>
</feature>
<evidence type="ECO:0000313" key="2">
    <source>
        <dbReference type="Proteomes" id="UP000515140"/>
    </source>
</evidence>
<feature type="compositionally biased region" description="Polar residues" evidence="1">
    <location>
        <begin position="10"/>
        <end position="26"/>
    </location>
</feature>
<organism evidence="2 3">
    <name type="scientific">Phascolarctos cinereus</name>
    <name type="common">Koala</name>
    <dbReference type="NCBI Taxonomy" id="38626"/>
    <lineage>
        <taxon>Eukaryota</taxon>
        <taxon>Metazoa</taxon>
        <taxon>Chordata</taxon>
        <taxon>Craniata</taxon>
        <taxon>Vertebrata</taxon>
        <taxon>Euteleostomi</taxon>
        <taxon>Mammalia</taxon>
        <taxon>Metatheria</taxon>
        <taxon>Diprotodontia</taxon>
        <taxon>Phascolarctidae</taxon>
        <taxon>Phascolarctos</taxon>
    </lineage>
</organism>
<dbReference type="KEGG" id="pcw:110218889"/>
<gene>
    <name evidence="3" type="primary">LOC110218889</name>
</gene>
<feature type="compositionally biased region" description="Polar residues" evidence="1">
    <location>
        <begin position="34"/>
        <end position="43"/>
    </location>
</feature>
<sequence>MDKGVKKTFPSETGGTTQYRTQTSSLPKDEGKGRTSQPISHMPNSFDVLDSLLVKLSEEKNEPSHNQGIVNSRPLPSSLDPHHALIPMDDKQKISGKVLANFPQNFSLEEGKSKQHGVLGSTLTDYRSTEKPEPDVPVIANISLLHPSSHLEILPPSQTDLSHEQPKESKVKVTRKKKRKDNEDGKFLKRKREESFQKTVQCLLEMVEMMENIVQNLISRQRKSKP</sequence>
<dbReference type="InParanoid" id="A0A6P5LNM3"/>
<protein>
    <submittedName>
        <fullName evidence="3">Uncharacterized protein LOC110218889</fullName>
    </submittedName>
</protein>
<dbReference type="RefSeq" id="XP_020857526.1">
    <property type="nucleotide sequence ID" value="XM_021001867.1"/>
</dbReference>
<dbReference type="AlphaFoldDB" id="A0A6P5LNM3"/>
<feature type="region of interest" description="Disordered" evidence="1">
    <location>
        <begin position="58"/>
        <end position="82"/>
    </location>
</feature>
<accession>A0A6P5LNM3</accession>
<dbReference type="Proteomes" id="UP000515140">
    <property type="component" value="Unplaced"/>
</dbReference>
<feature type="compositionally biased region" description="Basic and acidic residues" evidence="1">
    <location>
        <begin position="180"/>
        <end position="191"/>
    </location>
</feature>
<evidence type="ECO:0000256" key="1">
    <source>
        <dbReference type="SAM" id="MobiDB-lite"/>
    </source>
</evidence>
<reference evidence="3" key="1">
    <citation type="submission" date="2025-08" db="UniProtKB">
        <authorList>
            <consortium name="RefSeq"/>
        </authorList>
    </citation>
    <scope>IDENTIFICATION</scope>
    <source>
        <tissue evidence="3">Spleen</tissue>
    </source>
</reference>